<name>A0A438ELY1_VITVI</name>
<feature type="domain" description="WRKY" evidence="6">
    <location>
        <begin position="96"/>
        <end position="161"/>
    </location>
</feature>
<comment type="subcellular location">
    <subcellularLocation>
        <location evidence="1">Nucleus</location>
    </subcellularLocation>
</comment>
<keyword evidence="5" id="KW-0539">Nucleus</keyword>
<dbReference type="GO" id="GO:0003700">
    <property type="term" value="F:DNA-binding transcription factor activity"/>
    <property type="evidence" value="ECO:0007669"/>
    <property type="project" value="InterPro"/>
</dbReference>
<evidence type="ECO:0000256" key="3">
    <source>
        <dbReference type="ARBA" id="ARBA00023125"/>
    </source>
</evidence>
<dbReference type="Proteomes" id="UP000288805">
    <property type="component" value="Unassembled WGS sequence"/>
</dbReference>
<dbReference type="AlphaFoldDB" id="A0A438ELY1"/>
<keyword evidence="4" id="KW-0804">Transcription</keyword>
<dbReference type="GO" id="GO:0005634">
    <property type="term" value="C:nucleus"/>
    <property type="evidence" value="ECO:0007669"/>
    <property type="project" value="UniProtKB-SubCell"/>
</dbReference>
<dbReference type="PROSITE" id="PS50811">
    <property type="entry name" value="WRKY"/>
    <property type="match status" value="1"/>
</dbReference>
<keyword evidence="2" id="KW-0805">Transcription regulation</keyword>
<accession>A0A438ELY1</accession>
<evidence type="ECO:0000313" key="8">
    <source>
        <dbReference type="Proteomes" id="UP000288805"/>
    </source>
</evidence>
<evidence type="ECO:0000259" key="6">
    <source>
        <dbReference type="PROSITE" id="PS50811"/>
    </source>
</evidence>
<organism evidence="7 8">
    <name type="scientific">Vitis vinifera</name>
    <name type="common">Grape</name>
    <dbReference type="NCBI Taxonomy" id="29760"/>
    <lineage>
        <taxon>Eukaryota</taxon>
        <taxon>Viridiplantae</taxon>
        <taxon>Streptophyta</taxon>
        <taxon>Embryophyta</taxon>
        <taxon>Tracheophyta</taxon>
        <taxon>Spermatophyta</taxon>
        <taxon>Magnoliopsida</taxon>
        <taxon>eudicotyledons</taxon>
        <taxon>Gunneridae</taxon>
        <taxon>Pentapetalae</taxon>
        <taxon>rosids</taxon>
        <taxon>Vitales</taxon>
        <taxon>Vitaceae</taxon>
        <taxon>Viteae</taxon>
        <taxon>Vitis</taxon>
    </lineage>
</organism>
<evidence type="ECO:0000256" key="1">
    <source>
        <dbReference type="ARBA" id="ARBA00004123"/>
    </source>
</evidence>
<dbReference type="Pfam" id="PF03106">
    <property type="entry name" value="WRKY"/>
    <property type="match status" value="1"/>
</dbReference>
<gene>
    <name evidence="7" type="primary">WRKY48_3</name>
    <name evidence="7" type="ORF">CK203_076074</name>
</gene>
<sequence length="218" mass="24382">MGCSLRAVVTGKEIMKETPPNADKSTTPLHTALSLSLSFLLSFSFLSFPGRWAGESFERTSEEIAAMNEASHLTRDASMEAFEEFREGQETERSSYRLVLPADGYEWKKYGQKFIKNIGKFRSYFKCQRTGCGAKKKAEWTPTEPSDIKVKYDGKHTHDSWAYSVQSEGIPLLAQPPTSITCSHRCLEIKTLPLGIMIPIESCPFLSAAIVDIFCTCT</sequence>
<dbReference type="InterPro" id="IPR003657">
    <property type="entry name" value="WRKY_dom"/>
</dbReference>
<dbReference type="PANTHER" id="PTHR31221:SF261">
    <property type="entry name" value="OS03G0657400 PROTEIN"/>
    <property type="match status" value="1"/>
</dbReference>
<dbReference type="GO" id="GO:0043565">
    <property type="term" value="F:sequence-specific DNA binding"/>
    <property type="evidence" value="ECO:0007669"/>
    <property type="project" value="InterPro"/>
</dbReference>
<evidence type="ECO:0000313" key="7">
    <source>
        <dbReference type="EMBL" id="RVW48720.1"/>
    </source>
</evidence>
<evidence type="ECO:0000256" key="4">
    <source>
        <dbReference type="ARBA" id="ARBA00023163"/>
    </source>
</evidence>
<dbReference type="SMART" id="SM00774">
    <property type="entry name" value="WRKY"/>
    <property type="match status" value="1"/>
</dbReference>
<evidence type="ECO:0000256" key="2">
    <source>
        <dbReference type="ARBA" id="ARBA00023015"/>
    </source>
</evidence>
<dbReference type="PANTHER" id="PTHR31221">
    <property type="entry name" value="WRKY TRANSCRIPTION FACTOR PROTEIN 1-RELATED"/>
    <property type="match status" value="1"/>
</dbReference>
<dbReference type="Gene3D" id="2.20.25.80">
    <property type="entry name" value="WRKY domain"/>
    <property type="match status" value="1"/>
</dbReference>
<keyword evidence="3" id="KW-0238">DNA-binding</keyword>
<comment type="caution">
    <text evidence="7">The sequence shown here is derived from an EMBL/GenBank/DDBJ whole genome shotgun (WGS) entry which is preliminary data.</text>
</comment>
<dbReference type="SUPFAM" id="SSF118290">
    <property type="entry name" value="WRKY DNA-binding domain"/>
    <property type="match status" value="1"/>
</dbReference>
<dbReference type="InterPro" id="IPR044810">
    <property type="entry name" value="WRKY_plant"/>
</dbReference>
<proteinExistence type="predicted"/>
<dbReference type="InterPro" id="IPR036576">
    <property type="entry name" value="WRKY_dom_sf"/>
</dbReference>
<dbReference type="EMBL" id="QGNW01001243">
    <property type="protein sequence ID" value="RVW48720.1"/>
    <property type="molecule type" value="Genomic_DNA"/>
</dbReference>
<reference evidence="7 8" key="1">
    <citation type="journal article" date="2018" name="PLoS Genet.">
        <title>Population sequencing reveals clonal diversity and ancestral inbreeding in the grapevine cultivar Chardonnay.</title>
        <authorList>
            <person name="Roach M.J."/>
            <person name="Johnson D.L."/>
            <person name="Bohlmann J."/>
            <person name="van Vuuren H.J."/>
            <person name="Jones S.J."/>
            <person name="Pretorius I.S."/>
            <person name="Schmidt S.A."/>
            <person name="Borneman A.R."/>
        </authorList>
    </citation>
    <scope>NUCLEOTIDE SEQUENCE [LARGE SCALE GENOMIC DNA]</scope>
    <source>
        <strain evidence="8">cv. Chardonnay</strain>
        <tissue evidence="7">Leaf</tissue>
    </source>
</reference>
<evidence type="ECO:0000256" key="5">
    <source>
        <dbReference type="ARBA" id="ARBA00023242"/>
    </source>
</evidence>
<protein>
    <submittedName>
        <fullName evidence="7">Putative WRKY transcription factor 48</fullName>
    </submittedName>
</protein>